<dbReference type="AlphaFoldDB" id="Q7S3I6"/>
<accession>Q7S3I6</accession>
<organism evidence="1 2">
    <name type="scientific">Neurospora crassa (strain ATCC 24698 / 74-OR23-1A / CBS 708.71 / DSM 1257 / FGSC 987)</name>
    <dbReference type="NCBI Taxonomy" id="367110"/>
    <lineage>
        <taxon>Eukaryota</taxon>
        <taxon>Fungi</taxon>
        <taxon>Dikarya</taxon>
        <taxon>Ascomycota</taxon>
        <taxon>Pezizomycotina</taxon>
        <taxon>Sordariomycetes</taxon>
        <taxon>Sordariomycetidae</taxon>
        <taxon>Sordariales</taxon>
        <taxon>Sordariaceae</taxon>
        <taxon>Neurospora</taxon>
    </lineage>
</organism>
<dbReference type="VEuPathDB" id="FungiDB:NCU08257"/>
<name>Q7S3I6_NEUCR</name>
<dbReference type="InParanoid" id="Q7S3I6"/>
<evidence type="ECO:0000313" key="1">
    <source>
        <dbReference type="EMBL" id="EAA30111.3"/>
    </source>
</evidence>
<sequence length="233" mass="25065">MPIVKDPQAFDGHANYAASGLITLKTSFGGSTEPYPLALLEDTACDAAYPIRDSAIDSAHHDQTIHSIVHENTVRCCNDSDTPRADAHDSGWYRVITDDLIDPILLAWEEGHKIAFFPRPLAAFQHTTGHPDRDILLKTSVNFMLNTIANAPITDHYAPTTCNFPNLATTFFAPNHNPTGNHSPGTFSPNVLNPISGDSIQPIAHATVSNVQVAPAAGSSTLIKCRECKVGTA</sequence>
<keyword evidence="2" id="KW-1185">Reference proteome</keyword>
<dbReference type="EMBL" id="CM002238">
    <property type="protein sequence ID" value="EAA30111.3"/>
    <property type="molecule type" value="Genomic_DNA"/>
</dbReference>
<dbReference type="OrthoDB" id="10486390at2759"/>
<dbReference type="RefSeq" id="XP_959347.3">
    <property type="nucleotide sequence ID" value="XM_954254.3"/>
</dbReference>
<protein>
    <submittedName>
        <fullName evidence="1">Uncharacterized protein</fullName>
    </submittedName>
</protein>
<dbReference type="GeneID" id="3875478"/>
<proteinExistence type="predicted"/>
<dbReference type="Proteomes" id="UP000001805">
    <property type="component" value="Chromosome 3, Linkage Group III"/>
</dbReference>
<evidence type="ECO:0000313" key="2">
    <source>
        <dbReference type="Proteomes" id="UP000001805"/>
    </source>
</evidence>
<reference evidence="1 2" key="1">
    <citation type="journal article" date="2003" name="Nature">
        <title>The genome sequence of the filamentous fungus Neurospora crassa.</title>
        <authorList>
            <person name="Galagan J.E."/>
            <person name="Calvo S.E."/>
            <person name="Borkovich K.A."/>
            <person name="Selker E.U."/>
            <person name="Read N.D."/>
            <person name="Jaffe D."/>
            <person name="FitzHugh W."/>
            <person name="Ma L.J."/>
            <person name="Smirnov S."/>
            <person name="Purcell S."/>
            <person name="Rehman B."/>
            <person name="Elkins T."/>
            <person name="Engels R."/>
            <person name="Wang S."/>
            <person name="Nielsen C.B."/>
            <person name="Butler J."/>
            <person name="Endrizzi M."/>
            <person name="Qui D."/>
            <person name="Ianakiev P."/>
            <person name="Bell-Pedersen D."/>
            <person name="Nelson M.A."/>
            <person name="Werner-Washburne M."/>
            <person name="Selitrennikoff C.P."/>
            <person name="Kinsey J.A."/>
            <person name="Braun E.L."/>
            <person name="Zelter A."/>
            <person name="Schulte U."/>
            <person name="Kothe G.O."/>
            <person name="Jedd G."/>
            <person name="Mewes W."/>
            <person name="Staben C."/>
            <person name="Marcotte E."/>
            <person name="Greenberg D."/>
            <person name="Roy A."/>
            <person name="Foley K."/>
            <person name="Naylor J."/>
            <person name="Stange-Thomann N."/>
            <person name="Barrett R."/>
            <person name="Gnerre S."/>
            <person name="Kamal M."/>
            <person name="Kamvysselis M."/>
            <person name="Mauceli E."/>
            <person name="Bielke C."/>
            <person name="Rudd S."/>
            <person name="Frishman D."/>
            <person name="Krystofova S."/>
            <person name="Rasmussen C."/>
            <person name="Metzenberg R.L."/>
            <person name="Perkins D.D."/>
            <person name="Kroken S."/>
            <person name="Cogoni C."/>
            <person name="Macino G."/>
            <person name="Catcheside D."/>
            <person name="Li W."/>
            <person name="Pratt R.J."/>
            <person name="Osmani S.A."/>
            <person name="DeSouza C.P."/>
            <person name="Glass L."/>
            <person name="Orbach M.J."/>
            <person name="Berglund J.A."/>
            <person name="Voelker R."/>
            <person name="Yarden O."/>
            <person name="Plamann M."/>
            <person name="Seiler S."/>
            <person name="Dunlap J."/>
            <person name="Radford A."/>
            <person name="Aramayo R."/>
            <person name="Natvig D.O."/>
            <person name="Alex L.A."/>
            <person name="Mannhaupt G."/>
            <person name="Ebbole D.J."/>
            <person name="Freitag M."/>
            <person name="Paulsen I."/>
            <person name="Sachs M.S."/>
            <person name="Lander E.S."/>
            <person name="Nusbaum C."/>
            <person name="Birren B."/>
        </authorList>
    </citation>
    <scope>NUCLEOTIDE SEQUENCE [LARGE SCALE GENOMIC DNA]</scope>
    <source>
        <strain evidence="2">ATCC 24698 / 74-OR23-1A / CBS 708.71 / DSM 1257 / FGSC 987</strain>
    </source>
</reference>
<dbReference type="PaxDb" id="5141-EFNCRP00000004658"/>
<dbReference type="HOGENOM" id="CLU_1190194_0_0_1"/>
<gene>
    <name evidence="1" type="ORF">NCU08257</name>
</gene>
<dbReference type="KEGG" id="ncr:NCU08257"/>